<dbReference type="HOGENOM" id="CLU_065618_1_0_1"/>
<dbReference type="PANTHER" id="PTHR40633:SF1">
    <property type="entry name" value="GPI ANCHORED SERINE-THREONINE RICH PROTEIN (AFU_ORTHOLOGUE AFUA_1G03630)"/>
    <property type="match status" value="1"/>
</dbReference>
<feature type="domain" description="Yeast cell wall synthesis Kre9/Knh1-like N-terminal" evidence="5">
    <location>
        <begin position="36"/>
        <end position="122"/>
    </location>
</feature>
<evidence type="ECO:0000256" key="1">
    <source>
        <dbReference type="ARBA" id="ARBA00022729"/>
    </source>
</evidence>
<reference evidence="7" key="2">
    <citation type="submission" date="2013-04" db="EMBL/GenBank/DDBJ databases">
        <title>Genomic mechanisms accounting for the adaptation to parasitism in nematode-trapping fungi.</title>
        <authorList>
            <person name="Ahren D.G."/>
        </authorList>
    </citation>
    <scope>NUCLEOTIDE SEQUENCE [LARGE SCALE GENOMIC DNA]</scope>
    <source>
        <strain evidence="7">CBS 200.50</strain>
    </source>
</reference>
<feature type="signal peptide" evidence="4">
    <location>
        <begin position="1"/>
        <end position="20"/>
    </location>
</feature>
<evidence type="ECO:0000256" key="4">
    <source>
        <dbReference type="SAM" id="SignalP"/>
    </source>
</evidence>
<proteinExistence type="predicted"/>
<keyword evidence="3" id="KW-0472">Membrane</keyword>
<keyword evidence="3" id="KW-0812">Transmembrane</keyword>
<dbReference type="STRING" id="1284197.S8C4G0"/>
<dbReference type="InterPro" id="IPR052982">
    <property type="entry name" value="SRP1/TIP1-like"/>
</dbReference>
<keyword evidence="1 4" id="KW-0732">Signal</keyword>
<protein>
    <recommendedName>
        <fullName evidence="5">Yeast cell wall synthesis Kre9/Knh1-like N-terminal domain-containing protein</fullName>
    </recommendedName>
</protein>
<evidence type="ECO:0000259" key="5">
    <source>
        <dbReference type="Pfam" id="PF10342"/>
    </source>
</evidence>
<sequence length="267" mass="26814">MQLQVSQFVTLVLSASSVLAANAPPAILNANAITAPLAGDLITAGETYTIKWTNVEGSIITLNLVDGPANQVKPVTQIVTGAPNNGVFTWTVPDDLPTSTTYAIRISYNNNPKDWNYSDRFTFENQNVIASAAVSSAASSQSAAETSSAAAASVSASTEAMSASASATEAVSSAPELATQSATESATESIMESATTVESAATETETAVATKSASTSSTKATRSAVPTNPAPVDGENNFGTKLTGSGSLAGLVVAIAGLLAGGAFVVV</sequence>
<dbReference type="eggNOG" id="ENOG502SB54">
    <property type="taxonomic scope" value="Eukaryota"/>
</dbReference>
<gene>
    <name evidence="6" type="ORF">H072_3442</name>
</gene>
<keyword evidence="7" id="KW-1185">Reference proteome</keyword>
<dbReference type="EMBL" id="AQGS01000107">
    <property type="protein sequence ID" value="EPS42577.1"/>
    <property type="molecule type" value="Genomic_DNA"/>
</dbReference>
<evidence type="ECO:0000313" key="6">
    <source>
        <dbReference type="EMBL" id="EPS42577.1"/>
    </source>
</evidence>
<dbReference type="AlphaFoldDB" id="S8C4G0"/>
<accession>S8C4G0</accession>
<dbReference type="OMA" id="NTGTYGW"/>
<evidence type="ECO:0000256" key="2">
    <source>
        <dbReference type="SAM" id="MobiDB-lite"/>
    </source>
</evidence>
<feature type="transmembrane region" description="Helical" evidence="3">
    <location>
        <begin position="246"/>
        <end position="266"/>
    </location>
</feature>
<keyword evidence="3" id="KW-1133">Transmembrane helix</keyword>
<evidence type="ECO:0000256" key="3">
    <source>
        <dbReference type="SAM" id="Phobius"/>
    </source>
</evidence>
<feature type="compositionally biased region" description="Low complexity" evidence="2">
    <location>
        <begin position="192"/>
        <end position="221"/>
    </location>
</feature>
<reference evidence="6 7" key="1">
    <citation type="journal article" date="2013" name="PLoS Genet.">
        <title>Genomic mechanisms accounting for the adaptation to parasitism in nematode-trapping fungi.</title>
        <authorList>
            <person name="Meerupati T."/>
            <person name="Andersson K.M."/>
            <person name="Friman E."/>
            <person name="Kumar D."/>
            <person name="Tunlid A."/>
            <person name="Ahren D."/>
        </authorList>
    </citation>
    <scope>NUCLEOTIDE SEQUENCE [LARGE SCALE GENOMIC DNA]</scope>
    <source>
        <strain evidence="6 7">CBS 200.50</strain>
    </source>
</reference>
<dbReference type="PANTHER" id="PTHR40633">
    <property type="entry name" value="MATRIX PROTEIN, PUTATIVE (AFU_ORTHOLOGUE AFUA_8G05410)-RELATED"/>
    <property type="match status" value="1"/>
</dbReference>
<feature type="region of interest" description="Disordered" evidence="2">
    <location>
        <begin position="170"/>
        <end position="238"/>
    </location>
</feature>
<name>S8C4G0_DACHA</name>
<organism evidence="6 7">
    <name type="scientific">Dactylellina haptotyla (strain CBS 200.50)</name>
    <name type="common">Nematode-trapping fungus</name>
    <name type="synonym">Monacrosporium haptotylum</name>
    <dbReference type="NCBI Taxonomy" id="1284197"/>
    <lineage>
        <taxon>Eukaryota</taxon>
        <taxon>Fungi</taxon>
        <taxon>Dikarya</taxon>
        <taxon>Ascomycota</taxon>
        <taxon>Pezizomycotina</taxon>
        <taxon>Orbiliomycetes</taxon>
        <taxon>Orbiliales</taxon>
        <taxon>Orbiliaceae</taxon>
        <taxon>Dactylellina</taxon>
    </lineage>
</organism>
<evidence type="ECO:0000313" key="7">
    <source>
        <dbReference type="Proteomes" id="UP000015100"/>
    </source>
</evidence>
<dbReference type="Pfam" id="PF10342">
    <property type="entry name" value="Kre9_KNH"/>
    <property type="match status" value="1"/>
</dbReference>
<dbReference type="OrthoDB" id="2260257at2759"/>
<comment type="caution">
    <text evidence="6">The sequence shown here is derived from an EMBL/GenBank/DDBJ whole genome shotgun (WGS) entry which is preliminary data.</text>
</comment>
<dbReference type="Proteomes" id="UP000015100">
    <property type="component" value="Unassembled WGS sequence"/>
</dbReference>
<feature type="compositionally biased region" description="Polar residues" evidence="2">
    <location>
        <begin position="178"/>
        <end position="190"/>
    </location>
</feature>
<feature type="chain" id="PRO_5004561872" description="Yeast cell wall synthesis Kre9/Knh1-like N-terminal domain-containing protein" evidence="4">
    <location>
        <begin position="21"/>
        <end position="267"/>
    </location>
</feature>
<dbReference type="InterPro" id="IPR018466">
    <property type="entry name" value="Kre9/Knh1-like_N"/>
</dbReference>